<evidence type="ECO:0000256" key="6">
    <source>
        <dbReference type="ARBA" id="ARBA00022683"/>
    </source>
</evidence>
<evidence type="ECO:0000256" key="10">
    <source>
        <dbReference type="ARBA" id="ARBA00023136"/>
    </source>
</evidence>
<reference evidence="15 16" key="1">
    <citation type="journal article" date="2015" name="Genome Announc.">
        <title>Expanding the biotechnology potential of lactobacilli through comparative genomics of 213 strains and associated genera.</title>
        <authorList>
            <person name="Sun Z."/>
            <person name="Harris H.M."/>
            <person name="McCann A."/>
            <person name="Guo C."/>
            <person name="Argimon S."/>
            <person name="Zhang W."/>
            <person name="Yang X."/>
            <person name="Jeffery I.B."/>
            <person name="Cooney J.C."/>
            <person name="Kagawa T.F."/>
            <person name="Liu W."/>
            <person name="Song Y."/>
            <person name="Salvetti E."/>
            <person name="Wrobel A."/>
            <person name="Rasinkangas P."/>
            <person name="Parkhill J."/>
            <person name="Rea M.C."/>
            <person name="O'Sullivan O."/>
            <person name="Ritari J."/>
            <person name="Douillard F.P."/>
            <person name="Paul Ross R."/>
            <person name="Yang R."/>
            <person name="Briner A.E."/>
            <person name="Felis G.E."/>
            <person name="de Vos W.M."/>
            <person name="Barrangou R."/>
            <person name="Klaenhammer T.R."/>
            <person name="Caufield P.W."/>
            <person name="Cui Y."/>
            <person name="Zhang H."/>
            <person name="O'Toole P.W."/>
        </authorList>
    </citation>
    <scope>NUCLEOTIDE SEQUENCE [LARGE SCALE GENOMIC DNA]</scope>
    <source>
        <strain evidence="15 16">DSM 19674</strain>
    </source>
</reference>
<evidence type="ECO:0000256" key="2">
    <source>
        <dbReference type="ARBA" id="ARBA00022448"/>
    </source>
</evidence>
<keyword evidence="3" id="KW-1003">Cell membrane</keyword>
<comment type="subcellular location">
    <subcellularLocation>
        <location evidence="1">Cell membrane</location>
        <topology evidence="1">Multi-pass membrane protein</topology>
    </subcellularLocation>
</comment>
<dbReference type="GO" id="GO:0005886">
    <property type="term" value="C:plasma membrane"/>
    <property type="evidence" value="ECO:0007669"/>
    <property type="project" value="UniProtKB-SubCell"/>
</dbReference>
<keyword evidence="2" id="KW-0813">Transport</keyword>
<keyword evidence="9 12" id="KW-1133">Transmembrane helix</keyword>
<feature type="transmembrane region" description="Helical" evidence="12">
    <location>
        <begin position="283"/>
        <end position="316"/>
    </location>
</feature>
<dbReference type="InterPro" id="IPR013013">
    <property type="entry name" value="PTS_EIIC_1"/>
</dbReference>
<dbReference type="InterPro" id="IPR018113">
    <property type="entry name" value="PTrfase_EIIB_Cys"/>
</dbReference>
<organism evidence="15 16">
    <name type="scientific">Companilactobacillus bobalius DSM 19674</name>
    <dbReference type="NCBI Taxonomy" id="1423788"/>
    <lineage>
        <taxon>Bacteria</taxon>
        <taxon>Bacillati</taxon>
        <taxon>Bacillota</taxon>
        <taxon>Bacilli</taxon>
        <taxon>Lactobacillales</taxon>
        <taxon>Lactobacillaceae</taxon>
        <taxon>Companilactobacillus</taxon>
        <taxon>Companilactobacillus bobalius</taxon>
    </lineage>
</organism>
<feature type="domain" description="PTS EIIB type-1" evidence="13">
    <location>
        <begin position="8"/>
        <end position="92"/>
    </location>
</feature>
<dbReference type="AlphaFoldDB" id="A0A0R1KNP3"/>
<keyword evidence="4" id="KW-0762">Sugar transport</keyword>
<evidence type="ECO:0000256" key="7">
    <source>
        <dbReference type="ARBA" id="ARBA00022692"/>
    </source>
</evidence>
<feature type="transmembrane region" description="Helical" evidence="12">
    <location>
        <begin position="391"/>
        <end position="410"/>
    </location>
</feature>
<dbReference type="InterPro" id="IPR003352">
    <property type="entry name" value="PTS_EIIC"/>
</dbReference>
<evidence type="ECO:0000256" key="12">
    <source>
        <dbReference type="SAM" id="Phobius"/>
    </source>
</evidence>
<keyword evidence="7 12" id="KW-0812">Transmembrane</keyword>
<evidence type="ECO:0000256" key="4">
    <source>
        <dbReference type="ARBA" id="ARBA00022597"/>
    </source>
</evidence>
<feature type="transmembrane region" description="Helical" evidence="12">
    <location>
        <begin position="168"/>
        <end position="188"/>
    </location>
</feature>
<dbReference type="PATRIC" id="fig|1423788.3.peg.75"/>
<dbReference type="Pfam" id="PF02378">
    <property type="entry name" value="PTS_EIIC"/>
    <property type="match status" value="1"/>
</dbReference>
<dbReference type="GO" id="GO:0008982">
    <property type="term" value="F:protein-N(PI)-phosphohistidine-sugar phosphotransferase activity"/>
    <property type="evidence" value="ECO:0007669"/>
    <property type="project" value="InterPro"/>
</dbReference>
<evidence type="ECO:0000313" key="15">
    <source>
        <dbReference type="EMBL" id="KRK81770.1"/>
    </source>
</evidence>
<dbReference type="PROSITE" id="PS51098">
    <property type="entry name" value="PTS_EIIB_TYPE_1"/>
    <property type="match status" value="1"/>
</dbReference>
<dbReference type="GO" id="GO:0009401">
    <property type="term" value="P:phosphoenolpyruvate-dependent sugar phosphotransferase system"/>
    <property type="evidence" value="ECO:0007669"/>
    <property type="project" value="UniProtKB-KW"/>
</dbReference>
<feature type="active site" description="Phosphocysteine intermediate; for EIIB activity" evidence="11">
    <location>
        <position position="30"/>
    </location>
</feature>
<keyword evidence="10 12" id="KW-0472">Membrane</keyword>
<keyword evidence="16" id="KW-1185">Reference proteome</keyword>
<evidence type="ECO:0000256" key="9">
    <source>
        <dbReference type="ARBA" id="ARBA00022989"/>
    </source>
</evidence>
<dbReference type="SUPFAM" id="SSF55604">
    <property type="entry name" value="Glucose permease domain IIB"/>
    <property type="match status" value="1"/>
</dbReference>
<gene>
    <name evidence="15" type="ORF">FC78_GL000068</name>
</gene>
<dbReference type="GO" id="GO:0015771">
    <property type="term" value="P:trehalose transport"/>
    <property type="evidence" value="ECO:0007669"/>
    <property type="project" value="TreeGrafter"/>
</dbReference>
<feature type="transmembrane region" description="Helical" evidence="12">
    <location>
        <begin position="126"/>
        <end position="148"/>
    </location>
</feature>
<keyword evidence="8" id="KW-0418">Kinase</keyword>
<comment type="caution">
    <text evidence="15">The sequence shown here is derived from an EMBL/GenBank/DDBJ whole genome shotgun (WGS) entry which is preliminary data.</text>
</comment>
<feature type="transmembrane region" description="Helical" evidence="12">
    <location>
        <begin position="460"/>
        <end position="482"/>
    </location>
</feature>
<dbReference type="InterPro" id="IPR001996">
    <property type="entry name" value="PTS_IIB_1"/>
</dbReference>
<dbReference type="InterPro" id="IPR036878">
    <property type="entry name" value="Glu_permease_IIB"/>
</dbReference>
<evidence type="ECO:0000256" key="5">
    <source>
        <dbReference type="ARBA" id="ARBA00022679"/>
    </source>
</evidence>
<dbReference type="OrthoDB" id="9769191at2"/>
<dbReference type="Proteomes" id="UP000051515">
    <property type="component" value="Unassembled WGS sequence"/>
</dbReference>
<evidence type="ECO:0000256" key="8">
    <source>
        <dbReference type="ARBA" id="ARBA00022777"/>
    </source>
</evidence>
<dbReference type="GO" id="GO:0016301">
    <property type="term" value="F:kinase activity"/>
    <property type="evidence" value="ECO:0007669"/>
    <property type="project" value="UniProtKB-KW"/>
</dbReference>
<feature type="domain" description="PTS EIIC type-1" evidence="14">
    <location>
        <begin position="129"/>
        <end position="497"/>
    </location>
</feature>
<dbReference type="RefSeq" id="WP_056954109.1">
    <property type="nucleotide sequence ID" value="NZ_AZDY01000041.1"/>
</dbReference>
<dbReference type="Gene3D" id="3.30.1360.60">
    <property type="entry name" value="Glucose permease domain IIB"/>
    <property type="match status" value="1"/>
</dbReference>
<dbReference type="CDD" id="cd00212">
    <property type="entry name" value="PTS_IIB_glc"/>
    <property type="match status" value="1"/>
</dbReference>
<evidence type="ECO:0000259" key="13">
    <source>
        <dbReference type="PROSITE" id="PS51098"/>
    </source>
</evidence>
<name>A0A0R1KNP3_9LACO</name>
<sequence>MAKSKDYSELASQIISYVGGPENINKVIHCISRLRFYLKDEKKAQTEKITNLDGVAGALYNAGLGQYQVVIGPAVTDVYDQVIAQLGEGFSDEEATESAVEETNKQAKVQQRPTSLWGWISKGFQLLIGTITGSMIPIIGLLAASGILKGFLTLFTFNLNLIDTKSTTYIIINAMGDSAFYFLPILVGYTAAKQLRSDPIVVAAIAGVLVHPTIAALWAAPTKGMATFLGIPMNAEFFGMPIHIPQYTYSIFPIIFAAWLARPVGNWLKKVLPLSLRSIFQPLFTLFIVSAAVLVIMGPVISLISSGLAALINMLVTANEAIAGLVIGGLYQVLVIFGLHWMVVPIVSNDIAMTGHSVLNALINFTMIAQGTGALAVWAKTKNASVKGLSLAGALSGYAGVTEPAMYGINLKYGRVFWMSNIGGAVGGFLAGLMKIDMFGFTGSLIGFPSFFSKTNPNNIWAFVIASVVTIVISFVCVYLWGFSDADLTKVKAAQQKNVFKDAVK</sequence>
<dbReference type="GO" id="GO:0090589">
    <property type="term" value="F:protein-phosphocysteine-trehalose phosphotransferase system transporter activity"/>
    <property type="evidence" value="ECO:0007669"/>
    <property type="project" value="TreeGrafter"/>
</dbReference>
<keyword evidence="5" id="KW-0808">Transferase</keyword>
<evidence type="ECO:0000256" key="1">
    <source>
        <dbReference type="ARBA" id="ARBA00004651"/>
    </source>
</evidence>
<evidence type="ECO:0000256" key="11">
    <source>
        <dbReference type="PROSITE-ProRule" id="PRU00421"/>
    </source>
</evidence>
<dbReference type="PANTHER" id="PTHR30175:SF1">
    <property type="entry name" value="PTS SYSTEM ARBUTIN-, CELLOBIOSE-, AND SALICIN-SPECIFIC EIIBC COMPONENT-RELATED"/>
    <property type="match status" value="1"/>
</dbReference>
<feature type="transmembrane region" description="Helical" evidence="12">
    <location>
        <begin position="240"/>
        <end position="262"/>
    </location>
</feature>
<evidence type="ECO:0000256" key="3">
    <source>
        <dbReference type="ARBA" id="ARBA00022475"/>
    </source>
</evidence>
<dbReference type="PANTHER" id="PTHR30175">
    <property type="entry name" value="PHOSPHOTRANSFERASE SYSTEM TRANSPORT PROTEIN"/>
    <property type="match status" value="1"/>
</dbReference>
<feature type="transmembrane region" description="Helical" evidence="12">
    <location>
        <begin position="322"/>
        <end position="347"/>
    </location>
</feature>
<accession>A0A0R1KNP3</accession>
<dbReference type="EMBL" id="AZDY01000041">
    <property type="protein sequence ID" value="KRK81770.1"/>
    <property type="molecule type" value="Genomic_DNA"/>
</dbReference>
<proteinExistence type="predicted"/>
<evidence type="ECO:0000313" key="16">
    <source>
        <dbReference type="Proteomes" id="UP000051515"/>
    </source>
</evidence>
<dbReference type="Pfam" id="PF00367">
    <property type="entry name" value="PTS_EIIB"/>
    <property type="match status" value="1"/>
</dbReference>
<dbReference type="STRING" id="1423788.FC78_GL000068"/>
<feature type="transmembrane region" description="Helical" evidence="12">
    <location>
        <begin position="422"/>
        <end position="448"/>
    </location>
</feature>
<dbReference type="InterPro" id="IPR050558">
    <property type="entry name" value="PTS_Sugar-Specific_Components"/>
</dbReference>
<protein>
    <submittedName>
        <fullName evidence="15">Pts systemtrehalose-specific iib component</fullName>
    </submittedName>
</protein>
<dbReference type="PROSITE" id="PS51103">
    <property type="entry name" value="PTS_EIIC_TYPE_1"/>
    <property type="match status" value="1"/>
</dbReference>
<feature type="transmembrane region" description="Helical" evidence="12">
    <location>
        <begin position="200"/>
        <end position="220"/>
    </location>
</feature>
<evidence type="ECO:0000259" key="14">
    <source>
        <dbReference type="PROSITE" id="PS51103"/>
    </source>
</evidence>
<feature type="transmembrane region" description="Helical" evidence="12">
    <location>
        <begin position="359"/>
        <end position="379"/>
    </location>
</feature>
<keyword evidence="6" id="KW-0598">Phosphotransferase system</keyword>